<evidence type="ECO:0000313" key="1">
    <source>
        <dbReference type="EnsemblPlants" id="PGSC0003DMT400086377"/>
    </source>
</evidence>
<sequence>MTQRLALLLSHRRLVLAFSIFTFWTIEQYSTASRNYSAKRQLLLSSPFCSSSFWSSHTGTKGGVCPFGESPKVLGDAQGSASSFFSAFLHLSVHASTKTSNT</sequence>
<reference evidence="1" key="2">
    <citation type="submission" date="2015-06" db="UniProtKB">
        <authorList>
            <consortium name="EnsemblPlants"/>
        </authorList>
    </citation>
    <scope>IDENTIFICATION</scope>
    <source>
        <strain evidence="1">DM1-3 516 R44</strain>
    </source>
</reference>
<reference evidence="2" key="1">
    <citation type="journal article" date="2011" name="Nature">
        <title>Genome sequence and analysis of the tuber crop potato.</title>
        <authorList>
            <consortium name="The Potato Genome Sequencing Consortium"/>
        </authorList>
    </citation>
    <scope>NUCLEOTIDE SEQUENCE [LARGE SCALE GENOMIC DNA]</scope>
    <source>
        <strain evidence="2">cv. DM1-3 516 R44</strain>
    </source>
</reference>
<proteinExistence type="predicted"/>
<evidence type="ECO:0000313" key="2">
    <source>
        <dbReference type="Proteomes" id="UP000011115"/>
    </source>
</evidence>
<dbReference type="AlphaFoldDB" id="M1DBL5"/>
<dbReference type="PaxDb" id="4113-PGSC0003DMT400086377"/>
<dbReference type="Gramene" id="PGSC0003DMT400086377">
    <property type="protein sequence ID" value="PGSC0003DMT400086377"/>
    <property type="gene ID" value="PGSC0003DMG400035948"/>
</dbReference>
<name>M1DBL5_SOLTU</name>
<accession>M1DBL5</accession>
<organism evidence="1 2">
    <name type="scientific">Solanum tuberosum</name>
    <name type="common">Potato</name>
    <dbReference type="NCBI Taxonomy" id="4113"/>
    <lineage>
        <taxon>Eukaryota</taxon>
        <taxon>Viridiplantae</taxon>
        <taxon>Streptophyta</taxon>
        <taxon>Embryophyta</taxon>
        <taxon>Tracheophyta</taxon>
        <taxon>Spermatophyta</taxon>
        <taxon>Magnoliopsida</taxon>
        <taxon>eudicotyledons</taxon>
        <taxon>Gunneridae</taxon>
        <taxon>Pentapetalae</taxon>
        <taxon>asterids</taxon>
        <taxon>lamiids</taxon>
        <taxon>Solanales</taxon>
        <taxon>Solanaceae</taxon>
        <taxon>Solanoideae</taxon>
        <taxon>Solaneae</taxon>
        <taxon>Solanum</taxon>
    </lineage>
</organism>
<keyword evidence="2" id="KW-1185">Reference proteome</keyword>
<dbReference type="EnsemblPlants" id="PGSC0003DMT400086377">
    <property type="protein sequence ID" value="PGSC0003DMT400086377"/>
    <property type="gene ID" value="PGSC0003DMG400035948"/>
</dbReference>
<dbReference type="HOGENOM" id="CLU_129007_1_1_1"/>
<protein>
    <submittedName>
        <fullName evidence="1">Uncharacterized protein</fullName>
    </submittedName>
</protein>
<dbReference type="Proteomes" id="UP000011115">
    <property type="component" value="Unassembled WGS sequence"/>
</dbReference>
<dbReference type="InParanoid" id="M1DBL5"/>